<organism evidence="1 2">
    <name type="scientific">Lactuca virosa</name>
    <dbReference type="NCBI Taxonomy" id="75947"/>
    <lineage>
        <taxon>Eukaryota</taxon>
        <taxon>Viridiplantae</taxon>
        <taxon>Streptophyta</taxon>
        <taxon>Embryophyta</taxon>
        <taxon>Tracheophyta</taxon>
        <taxon>Spermatophyta</taxon>
        <taxon>Magnoliopsida</taxon>
        <taxon>eudicotyledons</taxon>
        <taxon>Gunneridae</taxon>
        <taxon>Pentapetalae</taxon>
        <taxon>asterids</taxon>
        <taxon>campanulids</taxon>
        <taxon>Asterales</taxon>
        <taxon>Asteraceae</taxon>
        <taxon>Cichorioideae</taxon>
        <taxon>Cichorieae</taxon>
        <taxon>Lactucinae</taxon>
        <taxon>Lactuca</taxon>
    </lineage>
</organism>
<dbReference type="Proteomes" id="UP001157418">
    <property type="component" value="Unassembled WGS sequence"/>
</dbReference>
<name>A0AAU9NNE3_9ASTR</name>
<comment type="caution">
    <text evidence="1">The sequence shown here is derived from an EMBL/GenBank/DDBJ whole genome shotgun (WGS) entry which is preliminary data.</text>
</comment>
<sequence>MDEEGNKIECIVDKSYVILGQALEEYADVYIHKPTLVTKCIGFNGPKNSFAFANFQDLIDKAIPSTISFGIAKCIGFNGPKNSFAFVNFQDLIDKAIPSTISFGLMKKKIDRLLHVLLLQRLPSWELCHHSWHN</sequence>
<reference evidence="1 2" key="1">
    <citation type="submission" date="2022-01" db="EMBL/GenBank/DDBJ databases">
        <authorList>
            <person name="Xiong W."/>
            <person name="Schranz E."/>
        </authorList>
    </citation>
    <scope>NUCLEOTIDE SEQUENCE [LARGE SCALE GENOMIC DNA]</scope>
</reference>
<evidence type="ECO:0000313" key="1">
    <source>
        <dbReference type="EMBL" id="CAH1439224.1"/>
    </source>
</evidence>
<dbReference type="EMBL" id="CAKMRJ010004572">
    <property type="protein sequence ID" value="CAH1439224.1"/>
    <property type="molecule type" value="Genomic_DNA"/>
</dbReference>
<proteinExistence type="predicted"/>
<gene>
    <name evidence="1" type="ORF">LVIROSA_LOCUS25434</name>
</gene>
<protein>
    <submittedName>
        <fullName evidence="1">Uncharacterized protein</fullName>
    </submittedName>
</protein>
<dbReference type="AlphaFoldDB" id="A0AAU9NNE3"/>
<keyword evidence="2" id="KW-1185">Reference proteome</keyword>
<evidence type="ECO:0000313" key="2">
    <source>
        <dbReference type="Proteomes" id="UP001157418"/>
    </source>
</evidence>
<accession>A0AAU9NNE3</accession>